<comment type="subcellular location">
    <subcellularLocation>
        <location evidence="1">Cell membrane</location>
        <topology evidence="1">Multi-pass membrane protein</topology>
    </subcellularLocation>
</comment>
<proteinExistence type="predicted"/>
<dbReference type="InterPro" id="IPR036938">
    <property type="entry name" value="PAP2/HPO_sf"/>
</dbReference>
<dbReference type="PANTHER" id="PTHR14969">
    <property type="entry name" value="SPHINGOSINE-1-PHOSPHATE PHOSPHOHYDROLASE"/>
    <property type="match status" value="1"/>
</dbReference>
<evidence type="ECO:0000256" key="7">
    <source>
        <dbReference type="SAM" id="Phobius"/>
    </source>
</evidence>
<dbReference type="AlphaFoldDB" id="A0A7K1KZP4"/>
<feature type="transmembrane region" description="Helical" evidence="7">
    <location>
        <begin position="159"/>
        <end position="180"/>
    </location>
</feature>
<dbReference type="GO" id="GO:0005886">
    <property type="term" value="C:plasma membrane"/>
    <property type="evidence" value="ECO:0007669"/>
    <property type="project" value="UniProtKB-SubCell"/>
</dbReference>
<gene>
    <name evidence="9" type="ORF">GNZ18_13210</name>
</gene>
<evidence type="ECO:0000313" key="9">
    <source>
        <dbReference type="EMBL" id="MUN37557.1"/>
    </source>
</evidence>
<dbReference type="InterPro" id="IPR000326">
    <property type="entry name" value="PAP2/HPO"/>
</dbReference>
<sequence>MRAPDVSVEIYRDVTGFADGTPPWVHTAADVGTNAGLLLFAALFAAGWWRARGGDGRAMGLALAAPVAMVAAYLVSEVSKGYLREERPCRAVAGAVHIAACPAPGDWSFPSNHATIAAGSAAALVVAWRATAPLVLPLAALMAFSRVFVGVHYPHDVAAGFAVGCVVAPVVALLLVRVAAPLVDRLRDVPVGAALLGASPGVPPDGLGGLGGAAGLGAARPVVPVGGAVPGGVSRAVGGDAAVTTPDVMGAARGVSERPPLP</sequence>
<feature type="domain" description="Phosphatidic acid phosphatase type 2/haloperoxidase" evidence="8">
    <location>
        <begin position="59"/>
        <end position="172"/>
    </location>
</feature>
<keyword evidence="6 7" id="KW-0472">Membrane</keyword>
<name>A0A7K1KZP4_9ACTN</name>
<reference evidence="9 10" key="1">
    <citation type="submission" date="2019-11" db="EMBL/GenBank/DDBJ databases">
        <authorList>
            <person name="Cao P."/>
        </authorList>
    </citation>
    <scope>NUCLEOTIDE SEQUENCE [LARGE SCALE GENOMIC DNA]</scope>
    <source>
        <strain evidence="9 10">NEAU-AAG5</strain>
    </source>
</reference>
<evidence type="ECO:0000256" key="1">
    <source>
        <dbReference type="ARBA" id="ARBA00004651"/>
    </source>
</evidence>
<evidence type="ECO:0000256" key="2">
    <source>
        <dbReference type="ARBA" id="ARBA00022475"/>
    </source>
</evidence>
<evidence type="ECO:0000256" key="4">
    <source>
        <dbReference type="ARBA" id="ARBA00022801"/>
    </source>
</evidence>
<dbReference type="SUPFAM" id="SSF48317">
    <property type="entry name" value="Acid phosphatase/Vanadium-dependent haloperoxidase"/>
    <property type="match status" value="1"/>
</dbReference>
<dbReference type="EMBL" id="WOFH01000004">
    <property type="protein sequence ID" value="MUN37557.1"/>
    <property type="molecule type" value="Genomic_DNA"/>
</dbReference>
<protein>
    <submittedName>
        <fullName evidence="9">Phosphatase PAP2 family protein</fullName>
    </submittedName>
</protein>
<keyword evidence="4" id="KW-0378">Hydrolase</keyword>
<dbReference type="GO" id="GO:0016787">
    <property type="term" value="F:hydrolase activity"/>
    <property type="evidence" value="ECO:0007669"/>
    <property type="project" value="UniProtKB-KW"/>
</dbReference>
<feature type="transmembrane region" description="Helical" evidence="7">
    <location>
        <begin position="135"/>
        <end position="153"/>
    </location>
</feature>
<keyword evidence="2" id="KW-1003">Cell membrane</keyword>
<dbReference type="Gene3D" id="1.20.144.10">
    <property type="entry name" value="Phosphatidic acid phosphatase type 2/haloperoxidase"/>
    <property type="match status" value="1"/>
</dbReference>
<dbReference type="Proteomes" id="UP000432015">
    <property type="component" value="Unassembled WGS sequence"/>
</dbReference>
<dbReference type="RefSeq" id="WP_156216628.1">
    <property type="nucleotide sequence ID" value="NZ_WOFH01000004.1"/>
</dbReference>
<comment type="caution">
    <text evidence="9">The sequence shown here is derived from an EMBL/GenBank/DDBJ whole genome shotgun (WGS) entry which is preliminary data.</text>
</comment>
<keyword evidence="10" id="KW-1185">Reference proteome</keyword>
<organism evidence="9 10">
    <name type="scientific">Actinomadura litoris</name>
    <dbReference type="NCBI Taxonomy" id="2678616"/>
    <lineage>
        <taxon>Bacteria</taxon>
        <taxon>Bacillati</taxon>
        <taxon>Actinomycetota</taxon>
        <taxon>Actinomycetes</taxon>
        <taxon>Streptosporangiales</taxon>
        <taxon>Thermomonosporaceae</taxon>
        <taxon>Actinomadura</taxon>
    </lineage>
</organism>
<keyword evidence="5 7" id="KW-1133">Transmembrane helix</keyword>
<evidence type="ECO:0000259" key="8">
    <source>
        <dbReference type="SMART" id="SM00014"/>
    </source>
</evidence>
<dbReference type="SMART" id="SM00014">
    <property type="entry name" value="acidPPc"/>
    <property type="match status" value="1"/>
</dbReference>
<evidence type="ECO:0000256" key="5">
    <source>
        <dbReference type="ARBA" id="ARBA00022989"/>
    </source>
</evidence>
<evidence type="ECO:0000256" key="6">
    <source>
        <dbReference type="ARBA" id="ARBA00023136"/>
    </source>
</evidence>
<evidence type="ECO:0000313" key="10">
    <source>
        <dbReference type="Proteomes" id="UP000432015"/>
    </source>
</evidence>
<evidence type="ECO:0000256" key="3">
    <source>
        <dbReference type="ARBA" id="ARBA00022692"/>
    </source>
</evidence>
<feature type="transmembrane region" description="Helical" evidence="7">
    <location>
        <begin position="31"/>
        <end position="51"/>
    </location>
</feature>
<dbReference type="Pfam" id="PF01569">
    <property type="entry name" value="PAP2"/>
    <property type="match status" value="1"/>
</dbReference>
<dbReference type="PANTHER" id="PTHR14969:SF62">
    <property type="entry name" value="DECAPRENYLPHOSPHORYL-5-PHOSPHORIBOSE PHOSPHATASE RV3807C-RELATED"/>
    <property type="match status" value="1"/>
</dbReference>
<accession>A0A7K1KZP4</accession>
<keyword evidence="3 7" id="KW-0812">Transmembrane</keyword>